<comment type="caution">
    <text evidence="3">The sequence shown here is derived from an EMBL/GenBank/DDBJ whole genome shotgun (WGS) entry which is preliminary data.</text>
</comment>
<dbReference type="GO" id="GO:0005737">
    <property type="term" value="C:cytoplasm"/>
    <property type="evidence" value="ECO:0007669"/>
    <property type="project" value="TreeGrafter"/>
</dbReference>
<evidence type="ECO:0000256" key="1">
    <source>
        <dbReference type="ARBA" id="ARBA00022614"/>
    </source>
</evidence>
<keyword evidence="1" id="KW-0433">Leucine-rich repeat</keyword>
<reference evidence="4" key="1">
    <citation type="journal article" date="2015" name="PLoS Genet.">
        <title>Genome Sequence and Transcriptome Analyses of Chrysochromulina tobin: Metabolic Tools for Enhanced Algal Fitness in the Prominent Order Prymnesiales (Haptophyceae).</title>
        <authorList>
            <person name="Hovde B.T."/>
            <person name="Deodato C.R."/>
            <person name="Hunsperger H.M."/>
            <person name="Ryken S.A."/>
            <person name="Yost W."/>
            <person name="Jha R.K."/>
            <person name="Patterson J."/>
            <person name="Monnat R.J. Jr."/>
            <person name="Barlow S.B."/>
            <person name="Starkenburg S.R."/>
            <person name="Cattolico R.A."/>
        </authorList>
    </citation>
    <scope>NUCLEOTIDE SEQUENCE</scope>
    <source>
        <strain evidence="4">CCMP291</strain>
    </source>
</reference>
<dbReference type="Gene3D" id="3.80.10.10">
    <property type="entry name" value="Ribonuclease Inhibitor"/>
    <property type="match status" value="1"/>
</dbReference>
<protein>
    <submittedName>
        <fullName evidence="3">Leucine-rich repeat-containing protein 1</fullName>
    </submittedName>
</protein>
<evidence type="ECO:0000313" key="4">
    <source>
        <dbReference type="Proteomes" id="UP000037460"/>
    </source>
</evidence>
<evidence type="ECO:0000256" key="2">
    <source>
        <dbReference type="ARBA" id="ARBA00022737"/>
    </source>
</evidence>
<proteinExistence type="predicted"/>
<dbReference type="InterPro" id="IPR025875">
    <property type="entry name" value="Leu-rich_rpt_4"/>
</dbReference>
<dbReference type="AlphaFoldDB" id="A0A0M0JEL7"/>
<dbReference type="PANTHER" id="PTHR48051:SF1">
    <property type="entry name" value="RAS SUPPRESSOR PROTEIN 1"/>
    <property type="match status" value="1"/>
</dbReference>
<sequence length="78" mass="8605">MLSGLTMLDASDNKLTALTDAIGECTELEELILYRNGIKALPAAVGKLKKLRVLNVFNNQLIKLPPERYASCRSVTTR</sequence>
<gene>
    <name evidence="3" type="ORF">Ctob_002548</name>
</gene>
<dbReference type="Pfam" id="PF12799">
    <property type="entry name" value="LRR_4"/>
    <property type="match status" value="1"/>
</dbReference>
<accession>A0A0M0JEL7</accession>
<dbReference type="PANTHER" id="PTHR48051">
    <property type="match status" value="1"/>
</dbReference>
<dbReference type="EMBL" id="JWZX01003026">
    <property type="protein sequence ID" value="KOO25026.1"/>
    <property type="molecule type" value="Genomic_DNA"/>
</dbReference>
<dbReference type="SUPFAM" id="SSF52075">
    <property type="entry name" value="Outer arm dynein light chain 1"/>
    <property type="match status" value="1"/>
</dbReference>
<dbReference type="SMART" id="SM00369">
    <property type="entry name" value="LRR_TYP"/>
    <property type="match status" value="3"/>
</dbReference>
<keyword evidence="4" id="KW-1185">Reference proteome</keyword>
<dbReference type="InterPro" id="IPR003591">
    <property type="entry name" value="Leu-rich_rpt_typical-subtyp"/>
</dbReference>
<dbReference type="OrthoDB" id="1394818at2759"/>
<dbReference type="InterPro" id="IPR032675">
    <property type="entry name" value="LRR_dom_sf"/>
</dbReference>
<dbReference type="InterPro" id="IPR050216">
    <property type="entry name" value="LRR_domain-containing"/>
</dbReference>
<dbReference type="Proteomes" id="UP000037460">
    <property type="component" value="Unassembled WGS sequence"/>
</dbReference>
<organism evidence="3 4">
    <name type="scientific">Chrysochromulina tobinii</name>
    <dbReference type="NCBI Taxonomy" id="1460289"/>
    <lineage>
        <taxon>Eukaryota</taxon>
        <taxon>Haptista</taxon>
        <taxon>Haptophyta</taxon>
        <taxon>Prymnesiophyceae</taxon>
        <taxon>Prymnesiales</taxon>
        <taxon>Chrysochromulinaceae</taxon>
        <taxon>Chrysochromulina</taxon>
    </lineage>
</organism>
<name>A0A0M0JEL7_9EUKA</name>
<evidence type="ECO:0000313" key="3">
    <source>
        <dbReference type="EMBL" id="KOO25026.1"/>
    </source>
</evidence>
<keyword evidence="2" id="KW-0677">Repeat</keyword>